<accession>E2BFV2</accession>
<dbReference type="AlphaFoldDB" id="E2BFV2"/>
<gene>
    <name evidence="1" type="ORF">EAI_17465</name>
</gene>
<evidence type="ECO:0000313" key="1">
    <source>
        <dbReference type="EMBL" id="EFN85428.1"/>
    </source>
</evidence>
<evidence type="ECO:0000313" key="2">
    <source>
        <dbReference type="Proteomes" id="UP000008237"/>
    </source>
</evidence>
<protein>
    <submittedName>
        <fullName evidence="1">Uncharacterized protein</fullName>
    </submittedName>
</protein>
<name>E2BFV2_HARSA</name>
<dbReference type="EMBL" id="GL448079">
    <property type="protein sequence ID" value="EFN85428.1"/>
    <property type="molecule type" value="Genomic_DNA"/>
</dbReference>
<dbReference type="Proteomes" id="UP000008237">
    <property type="component" value="Unassembled WGS sequence"/>
</dbReference>
<sequence>MSDVEVGATQTNYYMPVQHVDEDEDEDHLRWKQKYDECFEEPPYKMGRKNISELRHATRILGRRYALTTTSYKYLDIGLNVQSRVPVVEIVIGDNRGNQLILHADTWGKLMENCGAMQRLLEAGKPSYSPLGIRDL</sequence>
<reference evidence="1 2" key="1">
    <citation type="journal article" date="2010" name="Science">
        <title>Genomic comparison of the ants Camponotus floridanus and Harpegnathos saltator.</title>
        <authorList>
            <person name="Bonasio R."/>
            <person name="Zhang G."/>
            <person name="Ye C."/>
            <person name="Mutti N.S."/>
            <person name="Fang X."/>
            <person name="Qin N."/>
            <person name="Donahue G."/>
            <person name="Yang P."/>
            <person name="Li Q."/>
            <person name="Li C."/>
            <person name="Zhang P."/>
            <person name="Huang Z."/>
            <person name="Berger S.L."/>
            <person name="Reinberg D."/>
            <person name="Wang J."/>
            <person name="Liebig J."/>
        </authorList>
    </citation>
    <scope>NUCLEOTIDE SEQUENCE [LARGE SCALE GENOMIC DNA]</scope>
    <source>
        <strain evidence="1 2">R22 G/1</strain>
    </source>
</reference>
<proteinExistence type="predicted"/>
<organism evidence="2">
    <name type="scientific">Harpegnathos saltator</name>
    <name type="common">Jerdon's jumping ant</name>
    <dbReference type="NCBI Taxonomy" id="610380"/>
    <lineage>
        <taxon>Eukaryota</taxon>
        <taxon>Metazoa</taxon>
        <taxon>Ecdysozoa</taxon>
        <taxon>Arthropoda</taxon>
        <taxon>Hexapoda</taxon>
        <taxon>Insecta</taxon>
        <taxon>Pterygota</taxon>
        <taxon>Neoptera</taxon>
        <taxon>Endopterygota</taxon>
        <taxon>Hymenoptera</taxon>
        <taxon>Apocrita</taxon>
        <taxon>Aculeata</taxon>
        <taxon>Formicoidea</taxon>
        <taxon>Formicidae</taxon>
        <taxon>Ponerinae</taxon>
        <taxon>Ponerini</taxon>
        <taxon>Harpegnathos</taxon>
    </lineage>
</organism>
<dbReference type="InParanoid" id="E2BFV2"/>
<keyword evidence="2" id="KW-1185">Reference proteome</keyword>
<dbReference type="OrthoDB" id="7547152at2759"/>
<dbReference type="OMA" id="MENCGAM"/>